<dbReference type="Pfam" id="PF09844">
    <property type="entry name" value="DUF2071"/>
    <property type="match status" value="1"/>
</dbReference>
<dbReference type="PANTHER" id="PTHR39186:SF1">
    <property type="entry name" value="DUF2071 DOMAIN-CONTAINING PROTEIN"/>
    <property type="match status" value="1"/>
</dbReference>
<reference evidence="1 2" key="1">
    <citation type="journal article" date="2019" name="Int. J. Syst. Evol. Microbiol.">
        <title>The Global Catalogue of Microorganisms (GCM) 10K type strain sequencing project: providing services to taxonomists for standard genome sequencing and annotation.</title>
        <authorList>
            <consortium name="The Broad Institute Genomics Platform"/>
            <consortium name="The Broad Institute Genome Sequencing Center for Infectious Disease"/>
            <person name="Wu L."/>
            <person name="Ma J."/>
        </authorList>
    </citation>
    <scope>NUCLEOTIDE SEQUENCE [LARGE SCALE GENOMIC DNA]</scope>
    <source>
        <strain evidence="1 2">JCM 14306</strain>
    </source>
</reference>
<evidence type="ECO:0000313" key="1">
    <source>
        <dbReference type="EMBL" id="GAA1654422.1"/>
    </source>
</evidence>
<evidence type="ECO:0000313" key="2">
    <source>
        <dbReference type="Proteomes" id="UP001501319"/>
    </source>
</evidence>
<sequence length="251" mass="27592">MVEPVTAEAPALRRPRILRQNWCDLAFLHWAVDRASVAHYLPPGTTPDTFEGRTYVGLVPFRMVDTGLPRGPAIPWLGTFLETNIRLYSVDATGRRGVVFLSLDADRLAVVAAARTTFGLPYRWARMRHRQQGDQHTYTSALRWPGTRATSTIGIQAGDRLEPGPLEHFLTARWGLHVGRAGRTWYLPNEHPAWVLRAAELTVFEEHGLLASVGLGELSGRPPDHLAFSDGVPAKFGGPGLASRPRGPAGP</sequence>
<dbReference type="RefSeq" id="WP_344114864.1">
    <property type="nucleotide sequence ID" value="NZ_BAAANE010000009.1"/>
</dbReference>
<dbReference type="InterPro" id="IPR023375">
    <property type="entry name" value="ADC_dom_sf"/>
</dbReference>
<dbReference type="SUPFAM" id="SSF160104">
    <property type="entry name" value="Acetoacetate decarboxylase-like"/>
    <property type="match status" value="1"/>
</dbReference>
<dbReference type="InterPro" id="IPR018644">
    <property type="entry name" value="DUF2071"/>
</dbReference>
<comment type="caution">
    <text evidence="1">The sequence shown here is derived from an EMBL/GenBank/DDBJ whole genome shotgun (WGS) entry which is preliminary data.</text>
</comment>
<keyword evidence="2" id="KW-1185">Reference proteome</keyword>
<gene>
    <name evidence="1" type="ORF">GCM10009744_53380</name>
</gene>
<dbReference type="PANTHER" id="PTHR39186">
    <property type="entry name" value="DUF2071 FAMILY PROTEIN"/>
    <property type="match status" value="1"/>
</dbReference>
<organism evidence="1 2">
    <name type="scientific">Kribbella alba</name>
    <dbReference type="NCBI Taxonomy" id="190197"/>
    <lineage>
        <taxon>Bacteria</taxon>
        <taxon>Bacillati</taxon>
        <taxon>Actinomycetota</taxon>
        <taxon>Actinomycetes</taxon>
        <taxon>Propionibacteriales</taxon>
        <taxon>Kribbellaceae</taxon>
        <taxon>Kribbella</taxon>
    </lineage>
</organism>
<dbReference type="Proteomes" id="UP001501319">
    <property type="component" value="Unassembled WGS sequence"/>
</dbReference>
<dbReference type="Gene3D" id="2.40.400.10">
    <property type="entry name" value="Acetoacetate decarboxylase-like"/>
    <property type="match status" value="1"/>
</dbReference>
<protein>
    <submittedName>
        <fullName evidence="1">DUF2071 domain-containing protein</fullName>
    </submittedName>
</protein>
<proteinExistence type="predicted"/>
<accession>A0ABN2FMY8</accession>
<dbReference type="EMBL" id="BAAANE010000009">
    <property type="protein sequence ID" value="GAA1654422.1"/>
    <property type="molecule type" value="Genomic_DNA"/>
</dbReference>
<name>A0ABN2FMY8_9ACTN</name>